<name>A0AAV3AQY8_PYXAD</name>
<evidence type="ECO:0000256" key="1">
    <source>
        <dbReference type="SAM" id="Phobius"/>
    </source>
</evidence>
<reference evidence="2" key="1">
    <citation type="thesis" date="2020" institute="ProQuest LLC" country="789 East Eisenhower Parkway, Ann Arbor, MI, USA">
        <title>Comparative Genomics and Chromosome Evolution.</title>
        <authorList>
            <person name="Mudd A.B."/>
        </authorList>
    </citation>
    <scope>NUCLEOTIDE SEQUENCE</scope>
    <source>
        <strain evidence="2">1538</strain>
        <tissue evidence="2">Blood</tissue>
    </source>
</reference>
<sequence>MKNYFVTINKSEKTIIHKNKNTLKKITIIVALVYSVYFWIQSLTKYQLKTFDFLAYLLRASESHWDNPRKQPWSWQFQKGDNNGRLTIFSVTGFHCFF</sequence>
<feature type="transmembrane region" description="Helical" evidence="1">
    <location>
        <begin position="21"/>
        <end position="40"/>
    </location>
</feature>
<protein>
    <submittedName>
        <fullName evidence="2">Uncharacterized protein</fullName>
    </submittedName>
</protein>
<keyword evidence="3" id="KW-1185">Reference proteome</keyword>
<keyword evidence="1" id="KW-1133">Transmembrane helix</keyword>
<keyword evidence="1" id="KW-0472">Membrane</keyword>
<dbReference type="Proteomes" id="UP001181693">
    <property type="component" value="Unassembled WGS sequence"/>
</dbReference>
<evidence type="ECO:0000313" key="3">
    <source>
        <dbReference type="Proteomes" id="UP001181693"/>
    </source>
</evidence>
<keyword evidence="1" id="KW-0812">Transmembrane</keyword>
<gene>
    <name evidence="2" type="ORF">GDO54_001465</name>
</gene>
<accession>A0AAV3AQY8</accession>
<dbReference type="EMBL" id="DYDO01000001">
    <property type="protein sequence ID" value="DBA33839.1"/>
    <property type="molecule type" value="Genomic_DNA"/>
</dbReference>
<proteinExistence type="predicted"/>
<evidence type="ECO:0000313" key="2">
    <source>
        <dbReference type="EMBL" id="DBA33839.1"/>
    </source>
</evidence>
<dbReference type="AlphaFoldDB" id="A0AAV3AQY8"/>
<comment type="caution">
    <text evidence="2">The sequence shown here is derived from an EMBL/GenBank/DDBJ whole genome shotgun (WGS) entry which is preliminary data.</text>
</comment>
<organism evidence="2 3">
    <name type="scientific">Pyxicephalus adspersus</name>
    <name type="common">African bullfrog</name>
    <dbReference type="NCBI Taxonomy" id="30357"/>
    <lineage>
        <taxon>Eukaryota</taxon>
        <taxon>Metazoa</taxon>
        <taxon>Chordata</taxon>
        <taxon>Craniata</taxon>
        <taxon>Vertebrata</taxon>
        <taxon>Euteleostomi</taxon>
        <taxon>Amphibia</taxon>
        <taxon>Batrachia</taxon>
        <taxon>Anura</taxon>
        <taxon>Neobatrachia</taxon>
        <taxon>Ranoidea</taxon>
        <taxon>Pyxicephalidae</taxon>
        <taxon>Pyxicephalinae</taxon>
        <taxon>Pyxicephalus</taxon>
    </lineage>
</organism>